<proteinExistence type="predicted"/>
<dbReference type="InterPro" id="IPR015032">
    <property type="entry name" value="ThsB__TIR-like_domain"/>
</dbReference>
<evidence type="ECO:0000313" key="2">
    <source>
        <dbReference type="EMBL" id="MDT0390603.1"/>
    </source>
</evidence>
<dbReference type="Pfam" id="PF08937">
    <property type="entry name" value="ThsB_TIR"/>
    <property type="match status" value="1"/>
</dbReference>
<keyword evidence="3" id="KW-1185">Reference proteome</keyword>
<evidence type="ECO:0000259" key="1">
    <source>
        <dbReference type="Pfam" id="PF08937"/>
    </source>
</evidence>
<dbReference type="EMBL" id="JAVREU010000012">
    <property type="protein sequence ID" value="MDT0390603.1"/>
    <property type="molecule type" value="Genomic_DNA"/>
</dbReference>
<evidence type="ECO:0000313" key="3">
    <source>
        <dbReference type="Proteomes" id="UP001183586"/>
    </source>
</evidence>
<dbReference type="RefSeq" id="WP_311685311.1">
    <property type="nucleotide sequence ID" value="NZ_JAVREU010000012.1"/>
</dbReference>
<organism evidence="2 3">
    <name type="scientific">Streptomyces dubilierae</name>
    <dbReference type="NCBI Taxonomy" id="3075533"/>
    <lineage>
        <taxon>Bacteria</taxon>
        <taxon>Bacillati</taxon>
        <taxon>Actinomycetota</taxon>
        <taxon>Actinomycetes</taxon>
        <taxon>Kitasatosporales</taxon>
        <taxon>Streptomycetaceae</taxon>
        <taxon>Streptomyces</taxon>
    </lineage>
</organism>
<name>A0ABU2PFU6_9ACTN</name>
<dbReference type="Proteomes" id="UP001183586">
    <property type="component" value="Unassembled WGS sequence"/>
</dbReference>
<protein>
    <submittedName>
        <fullName evidence="2">TIR domain-containing protein</fullName>
    </submittedName>
</protein>
<gene>
    <name evidence="2" type="ORF">RM641_24525</name>
</gene>
<comment type="caution">
    <text evidence="2">The sequence shown here is derived from an EMBL/GenBank/DDBJ whole genome shotgun (WGS) entry which is preliminary data.</text>
</comment>
<accession>A0ABU2PFU6</accession>
<feature type="domain" description="Thoeris protein ThsB TIR-like" evidence="1">
    <location>
        <begin position="34"/>
        <end position="133"/>
    </location>
</feature>
<reference evidence="3" key="1">
    <citation type="submission" date="2023-07" db="EMBL/GenBank/DDBJ databases">
        <title>30 novel species of actinomycetes from the DSMZ collection.</title>
        <authorList>
            <person name="Nouioui I."/>
        </authorList>
    </citation>
    <scope>NUCLEOTIDE SEQUENCE [LARGE SCALE GENOMIC DNA]</scope>
    <source>
        <strain evidence="3">DSM 41921</strain>
    </source>
</reference>
<sequence length="204" mass="23234">MTLTYQARLAQSQLTAISRQLEHKADSSVRHKCFLSYHAVDAEEVLAFVESFGDYFIPRAIGVSEDDPVIDSEDSDYIMDRIRSKYLANSTVTIVMVGKCTWARKFVDWEIYSSLRRGKVNRLNGLMAIQLPSGRDANAALPPRMQDNVIRENSRDIGYGRYYAYPTRGGTLQNWIQDAFDARSTRSHLIDNTRARKKINSSCP</sequence>